<dbReference type="AlphaFoldDB" id="K0S379"/>
<feature type="compositionally biased region" description="Basic and acidic residues" evidence="1">
    <location>
        <begin position="10"/>
        <end position="24"/>
    </location>
</feature>
<sequence>AAAASAPGRLTEEERPLRLDVDPRRQRRPSAAGMTEASLAQNSRRVGHVPPPPGERARGGAALVLWTLSFSPRDDGASVDSRDDIVFLPAGFSDE</sequence>
<comment type="caution">
    <text evidence="2">The sequence shown here is derived from an EMBL/GenBank/DDBJ whole genome shotgun (WGS) entry which is preliminary data.</text>
</comment>
<evidence type="ECO:0000256" key="1">
    <source>
        <dbReference type="SAM" id="MobiDB-lite"/>
    </source>
</evidence>
<organism evidence="2 3">
    <name type="scientific">Thalassiosira oceanica</name>
    <name type="common">Marine diatom</name>
    <dbReference type="NCBI Taxonomy" id="159749"/>
    <lineage>
        <taxon>Eukaryota</taxon>
        <taxon>Sar</taxon>
        <taxon>Stramenopiles</taxon>
        <taxon>Ochrophyta</taxon>
        <taxon>Bacillariophyta</taxon>
        <taxon>Coscinodiscophyceae</taxon>
        <taxon>Thalassiosirophycidae</taxon>
        <taxon>Thalassiosirales</taxon>
        <taxon>Thalassiosiraceae</taxon>
        <taxon>Thalassiosira</taxon>
    </lineage>
</organism>
<feature type="region of interest" description="Disordered" evidence="1">
    <location>
        <begin position="1"/>
        <end position="58"/>
    </location>
</feature>
<evidence type="ECO:0000313" key="3">
    <source>
        <dbReference type="Proteomes" id="UP000266841"/>
    </source>
</evidence>
<name>K0S379_THAOC</name>
<reference evidence="2 3" key="1">
    <citation type="journal article" date="2012" name="Genome Biol.">
        <title>Genome and low-iron response of an oceanic diatom adapted to chronic iron limitation.</title>
        <authorList>
            <person name="Lommer M."/>
            <person name="Specht M."/>
            <person name="Roy A.S."/>
            <person name="Kraemer L."/>
            <person name="Andreson R."/>
            <person name="Gutowska M.A."/>
            <person name="Wolf J."/>
            <person name="Bergner S.V."/>
            <person name="Schilhabel M.B."/>
            <person name="Klostermeier U.C."/>
            <person name="Beiko R.G."/>
            <person name="Rosenstiel P."/>
            <person name="Hippler M."/>
            <person name="Laroche J."/>
        </authorList>
    </citation>
    <scope>NUCLEOTIDE SEQUENCE [LARGE SCALE GENOMIC DNA]</scope>
    <source>
        <strain evidence="2 3">CCMP1005</strain>
    </source>
</reference>
<protein>
    <submittedName>
        <fullName evidence="2">Uncharacterized protein</fullName>
    </submittedName>
</protein>
<dbReference type="EMBL" id="AGNL01023234">
    <property type="protein sequence ID" value="EJK59264.1"/>
    <property type="molecule type" value="Genomic_DNA"/>
</dbReference>
<keyword evidence="3" id="KW-1185">Reference proteome</keyword>
<feature type="non-terminal residue" evidence="2">
    <location>
        <position position="1"/>
    </location>
</feature>
<gene>
    <name evidence="2" type="ORF">THAOC_20539</name>
</gene>
<evidence type="ECO:0000313" key="2">
    <source>
        <dbReference type="EMBL" id="EJK59264.1"/>
    </source>
</evidence>
<dbReference type="Proteomes" id="UP000266841">
    <property type="component" value="Unassembled WGS sequence"/>
</dbReference>
<proteinExistence type="predicted"/>
<accession>K0S379</accession>